<evidence type="ECO:0000256" key="1">
    <source>
        <dbReference type="SAM" id="MobiDB-lite"/>
    </source>
</evidence>
<dbReference type="Proteomes" id="UP000324767">
    <property type="component" value="Unassembled WGS sequence"/>
</dbReference>
<dbReference type="GO" id="GO:0005666">
    <property type="term" value="C:RNA polymerase III complex"/>
    <property type="evidence" value="ECO:0007669"/>
    <property type="project" value="TreeGrafter"/>
</dbReference>
<feature type="compositionally biased region" description="Basic and acidic residues" evidence="1">
    <location>
        <begin position="450"/>
        <end position="467"/>
    </location>
</feature>
<comment type="caution">
    <text evidence="2">The sequence shown here is derived from an EMBL/GenBank/DDBJ whole genome shotgun (WGS) entry which is preliminary data.</text>
</comment>
<proteinExistence type="predicted"/>
<feature type="region of interest" description="Disordered" evidence="1">
    <location>
        <begin position="49"/>
        <end position="90"/>
    </location>
</feature>
<dbReference type="OrthoDB" id="340681at2759"/>
<dbReference type="PANTHER" id="PTHR12069">
    <property type="entry name" value="DNA-DIRECTED RNA POLYMERASES III 80 KDA POLYPEPTIDE RNA POLYMERASE III SUBUNIT 5"/>
    <property type="match status" value="1"/>
</dbReference>
<dbReference type="InterPro" id="IPR006886">
    <property type="entry name" value="RNA_pol_III_Rpc5"/>
</dbReference>
<organism evidence="2 3">
    <name type="scientific">Lasallia pustulata</name>
    <dbReference type="NCBI Taxonomy" id="136370"/>
    <lineage>
        <taxon>Eukaryota</taxon>
        <taxon>Fungi</taxon>
        <taxon>Dikarya</taxon>
        <taxon>Ascomycota</taxon>
        <taxon>Pezizomycotina</taxon>
        <taxon>Lecanoromycetes</taxon>
        <taxon>OSLEUM clade</taxon>
        <taxon>Umbilicariomycetidae</taxon>
        <taxon>Umbilicariales</taxon>
        <taxon>Umbilicariaceae</taxon>
        <taxon>Lasallia</taxon>
    </lineage>
</organism>
<feature type="region of interest" description="Disordered" evidence="1">
    <location>
        <begin position="209"/>
        <end position="229"/>
    </location>
</feature>
<dbReference type="EMBL" id="VXIT01000011">
    <property type="protein sequence ID" value="KAA6409371.1"/>
    <property type="molecule type" value="Genomic_DNA"/>
</dbReference>
<gene>
    <name evidence="2" type="ORF">FRX48_06924</name>
</gene>
<name>A0A5M8PIW9_9LECA</name>
<feature type="compositionally biased region" description="Acidic residues" evidence="1">
    <location>
        <begin position="422"/>
        <end position="449"/>
    </location>
</feature>
<feature type="compositionally biased region" description="Basic residues" evidence="1">
    <location>
        <begin position="1"/>
        <end position="10"/>
    </location>
</feature>
<feature type="compositionally biased region" description="Polar residues" evidence="1">
    <location>
        <begin position="51"/>
        <end position="61"/>
    </location>
</feature>
<reference evidence="2 3" key="1">
    <citation type="submission" date="2019-09" db="EMBL/GenBank/DDBJ databases">
        <title>The hologenome of the rock-dwelling lichen Lasallia pustulata.</title>
        <authorList>
            <person name="Greshake Tzovaras B."/>
            <person name="Segers F."/>
            <person name="Bicker A."/>
            <person name="Dal Grande F."/>
            <person name="Otte J."/>
            <person name="Hankeln T."/>
            <person name="Schmitt I."/>
            <person name="Ebersberger I."/>
        </authorList>
    </citation>
    <scope>NUCLEOTIDE SEQUENCE [LARGE SCALE GENOMIC DNA]</scope>
    <source>
        <strain evidence="2">A1-1</strain>
    </source>
</reference>
<evidence type="ECO:0008006" key="4">
    <source>
        <dbReference type="Google" id="ProtNLM"/>
    </source>
</evidence>
<sequence length="476" mass="52561">MPRSRKRSNKVIKDTKLTKNARGGLKEMQEAPEPVEVSKVPSIRAIKRQPRVSQAALSQAMKTPLPADDDEDFPANAAAAKGSSIGGKPTAAKSNIIWEKPTNAMPSANPAPRYYNSKRVARVYKMLEVPFTKHIILFQFPNRGWNQPYNEANHQKPLELRIKPKCGLVEMDIPINVHANFDKEKGILYGEAMRKSQVLQEGGSYGPAGGLGVGGSSRPAKADNRTSGNDEFSVETLLENFEDANNKGHVMNKITLGGQIIPFKEGEPLYFIGAFRGDELHLSRVSAIVQMRPKLGHVDALADQKKTSSRAQQDPDYVYPESEARAVNMTVKSSDGEELDMSETAKLLRAMQEEPWRRMSWVDEEDARAYQVYNSTMFHPDAENAPQLISTMTNKEWLDAISAPRVDPTRLGKKVMMTMGSDECDTSTDAEPEDEEEDETEEEADDEDDAVHSGDDAAHSGDDHTDDVGTVGQTGA</sequence>
<dbReference type="PANTHER" id="PTHR12069:SF0">
    <property type="entry name" value="DNA-DIRECTED RNA POLYMERASE III SUBUNIT RPC5"/>
    <property type="match status" value="1"/>
</dbReference>
<dbReference type="Pfam" id="PF04801">
    <property type="entry name" value="RPC5"/>
    <property type="match status" value="1"/>
</dbReference>
<evidence type="ECO:0000313" key="3">
    <source>
        <dbReference type="Proteomes" id="UP000324767"/>
    </source>
</evidence>
<feature type="region of interest" description="Disordered" evidence="1">
    <location>
        <begin position="418"/>
        <end position="476"/>
    </location>
</feature>
<dbReference type="GO" id="GO:0042797">
    <property type="term" value="P:tRNA transcription by RNA polymerase III"/>
    <property type="evidence" value="ECO:0007669"/>
    <property type="project" value="TreeGrafter"/>
</dbReference>
<feature type="region of interest" description="Disordered" evidence="1">
    <location>
        <begin position="1"/>
        <end position="36"/>
    </location>
</feature>
<accession>A0A5M8PIW9</accession>
<dbReference type="AlphaFoldDB" id="A0A5M8PIW9"/>
<evidence type="ECO:0000313" key="2">
    <source>
        <dbReference type="EMBL" id="KAA6409371.1"/>
    </source>
</evidence>
<protein>
    <recommendedName>
        <fullName evidence="4">DNA-directed RNA polymerase III subunit Rpc5</fullName>
    </recommendedName>
</protein>